<comment type="similarity">
    <text evidence="2">Belongs to the cornichon family.</text>
</comment>
<feature type="transmembrane region" description="Helical" evidence="6">
    <location>
        <begin position="99"/>
        <end position="126"/>
    </location>
</feature>
<evidence type="ECO:0000256" key="4">
    <source>
        <dbReference type="ARBA" id="ARBA00022989"/>
    </source>
</evidence>
<dbReference type="Pfam" id="PF03311">
    <property type="entry name" value="Cornichon"/>
    <property type="match status" value="1"/>
</dbReference>
<evidence type="ECO:0000256" key="1">
    <source>
        <dbReference type="ARBA" id="ARBA00004141"/>
    </source>
</evidence>
<name>A0A0N4SZ31_BRUPA</name>
<sequence length="188" mass="21732">MISACSELRKTVQFVGTYSAFCGEVSYLLFEVLRILKTAELLIMAFTFAAFCYLFALFAVAFCIFFAIFTVICIDELKTEYKNPIEQCNSLNQLVLPEYLLHIILTFLFVLSFQLGGLCWNIPLIAYHIHRYIQRPVMTGPGIYDPTTILNKNELQKALKEGWIKLGFYLISFFYYLYAMIYTMVTSS</sequence>
<comment type="subcellular location">
    <subcellularLocation>
        <location evidence="1">Membrane</location>
        <topology evidence="1">Multi-pass membrane protein</topology>
    </subcellularLocation>
</comment>
<accession>A0A0N4SZ31</accession>
<dbReference type="InterPro" id="IPR003377">
    <property type="entry name" value="Cornichon"/>
</dbReference>
<feature type="transmembrane region" description="Helical" evidence="6">
    <location>
        <begin position="42"/>
        <end position="72"/>
    </location>
</feature>
<evidence type="ECO:0000256" key="6">
    <source>
        <dbReference type="SAM" id="Phobius"/>
    </source>
</evidence>
<dbReference type="STRING" id="6280.A0A0N4SZ31"/>
<evidence type="ECO:0000256" key="3">
    <source>
        <dbReference type="ARBA" id="ARBA00022692"/>
    </source>
</evidence>
<evidence type="ECO:0000313" key="7">
    <source>
        <dbReference type="EMBL" id="VDN82213.1"/>
    </source>
</evidence>
<dbReference type="Proteomes" id="UP000278627">
    <property type="component" value="Unassembled WGS sequence"/>
</dbReference>
<reference evidence="9" key="1">
    <citation type="submission" date="2017-02" db="UniProtKB">
        <authorList>
            <consortium name="WormBaseParasite"/>
        </authorList>
    </citation>
    <scope>IDENTIFICATION</scope>
</reference>
<keyword evidence="8" id="KW-1185">Reference proteome</keyword>
<gene>
    <name evidence="7" type="ORF">BPAG_LOCUS1027</name>
</gene>
<dbReference type="WBParaSite" id="BPAG_0000102601-mRNA-1">
    <property type="protein sequence ID" value="BPAG_0000102601-mRNA-1"/>
    <property type="gene ID" value="BPAG_0000102601"/>
</dbReference>
<reference evidence="7 8" key="2">
    <citation type="submission" date="2018-11" db="EMBL/GenBank/DDBJ databases">
        <authorList>
            <consortium name="Pathogen Informatics"/>
        </authorList>
    </citation>
    <scope>NUCLEOTIDE SEQUENCE [LARGE SCALE GENOMIC DNA]</scope>
</reference>
<organism evidence="9">
    <name type="scientific">Brugia pahangi</name>
    <name type="common">Filarial nematode worm</name>
    <dbReference type="NCBI Taxonomy" id="6280"/>
    <lineage>
        <taxon>Eukaryota</taxon>
        <taxon>Metazoa</taxon>
        <taxon>Ecdysozoa</taxon>
        <taxon>Nematoda</taxon>
        <taxon>Chromadorea</taxon>
        <taxon>Rhabditida</taxon>
        <taxon>Spirurina</taxon>
        <taxon>Spiruromorpha</taxon>
        <taxon>Filarioidea</taxon>
        <taxon>Onchocercidae</taxon>
        <taxon>Brugia</taxon>
    </lineage>
</organism>
<protein>
    <submittedName>
        <fullName evidence="9">Protein cornichon</fullName>
    </submittedName>
</protein>
<dbReference type="PANTHER" id="PTHR12290">
    <property type="entry name" value="CORNICHON-RELATED"/>
    <property type="match status" value="1"/>
</dbReference>
<dbReference type="EMBL" id="UZAD01000064">
    <property type="protein sequence ID" value="VDN82213.1"/>
    <property type="molecule type" value="Genomic_DNA"/>
</dbReference>
<proteinExistence type="inferred from homology"/>
<evidence type="ECO:0000313" key="9">
    <source>
        <dbReference type="WBParaSite" id="BPAG_0000102601-mRNA-1"/>
    </source>
</evidence>
<dbReference type="SMART" id="SM01398">
    <property type="entry name" value="Cornichon"/>
    <property type="match status" value="1"/>
</dbReference>
<keyword evidence="3 6" id="KW-0812">Transmembrane</keyword>
<feature type="transmembrane region" description="Helical" evidence="6">
    <location>
        <begin position="166"/>
        <end position="185"/>
    </location>
</feature>
<dbReference type="AlphaFoldDB" id="A0A0N4SZ31"/>
<dbReference type="GO" id="GO:0016192">
    <property type="term" value="P:vesicle-mediated transport"/>
    <property type="evidence" value="ECO:0007669"/>
    <property type="project" value="InterPro"/>
</dbReference>
<evidence type="ECO:0000256" key="5">
    <source>
        <dbReference type="ARBA" id="ARBA00023136"/>
    </source>
</evidence>
<dbReference type="GO" id="GO:0016020">
    <property type="term" value="C:membrane"/>
    <property type="evidence" value="ECO:0007669"/>
    <property type="project" value="UniProtKB-SubCell"/>
</dbReference>
<evidence type="ECO:0000313" key="8">
    <source>
        <dbReference type="Proteomes" id="UP000278627"/>
    </source>
</evidence>
<keyword evidence="4 6" id="KW-1133">Transmembrane helix</keyword>
<keyword evidence="5 6" id="KW-0472">Membrane</keyword>
<evidence type="ECO:0000256" key="2">
    <source>
        <dbReference type="ARBA" id="ARBA00010095"/>
    </source>
</evidence>